<gene>
    <name evidence="4" type="ORF">L4G47_26445</name>
</gene>
<evidence type="ECO:0000313" key="4">
    <source>
        <dbReference type="EMBL" id="MCF7545729.1"/>
    </source>
</evidence>
<dbReference type="Pfam" id="PF19191">
    <property type="entry name" value="HEF_HK"/>
    <property type="match status" value="1"/>
</dbReference>
<dbReference type="SUPFAM" id="SSF55874">
    <property type="entry name" value="ATPase domain of HSP90 chaperone/DNA topoisomerase II/histidine kinase"/>
    <property type="match status" value="2"/>
</dbReference>
<name>A0ABS9IE84_9PSED</name>
<keyword evidence="4" id="KW-0067">ATP-binding</keyword>
<keyword evidence="5" id="KW-1185">Reference proteome</keyword>
<dbReference type="InterPro" id="IPR005467">
    <property type="entry name" value="His_kinase_dom"/>
</dbReference>
<dbReference type="InterPro" id="IPR043836">
    <property type="entry name" value="DHp"/>
</dbReference>
<evidence type="ECO:0000313" key="5">
    <source>
        <dbReference type="Proteomes" id="UP001162905"/>
    </source>
</evidence>
<dbReference type="Pfam" id="PF02518">
    <property type="entry name" value="HATPase_c"/>
    <property type="match status" value="1"/>
</dbReference>
<dbReference type="Proteomes" id="UP001162905">
    <property type="component" value="Unassembled WGS sequence"/>
</dbReference>
<evidence type="ECO:0000256" key="2">
    <source>
        <dbReference type="SAM" id="MobiDB-lite"/>
    </source>
</evidence>
<dbReference type="SMART" id="SM00387">
    <property type="entry name" value="HATPase_c"/>
    <property type="match status" value="1"/>
</dbReference>
<protein>
    <submittedName>
        <fullName evidence="4">ATP-binding protein</fullName>
    </submittedName>
</protein>
<dbReference type="PROSITE" id="PS50109">
    <property type="entry name" value="HIS_KIN"/>
    <property type="match status" value="1"/>
</dbReference>
<dbReference type="EMBL" id="JAKJXH010000067">
    <property type="protein sequence ID" value="MCF7545729.1"/>
    <property type="molecule type" value="Genomic_DNA"/>
</dbReference>
<dbReference type="GO" id="GO:0005524">
    <property type="term" value="F:ATP binding"/>
    <property type="evidence" value="ECO:0007669"/>
    <property type="project" value="UniProtKB-KW"/>
</dbReference>
<reference evidence="4" key="1">
    <citation type="submission" date="2022-01" db="EMBL/GenBank/DDBJ databases">
        <title>Pseudomonas sp. nov. isolated from Antarctic regolith.</title>
        <authorList>
            <person name="Novakova D."/>
            <person name="Sedlar K."/>
        </authorList>
    </citation>
    <scope>NUCLEOTIDE SEQUENCE</scope>
    <source>
        <strain evidence="4">P2647</strain>
    </source>
</reference>
<sequence>MLGRQQIAGIPTAISELFKNAHDAYARNAEVDFFRGENLLVLRDDGLGMSKYDFEQRWLTLGTDSKVGSKGLEKPPKDPDQDERPILGEKGIGRLAIAVLGPQVLIVSRAKRVGLLPISTVVAYINWGVFELPGLDLEEVVIPVREIEPGTMPDRGLIASMVEELLSSLDKFKYRIDPRALQSVIRQVKSFDVDPSLLSSELGQPSLCGDGFGTHFYITPTDDLIKDDIDNRSDERKATRFEKNLIGFTNTMTPGFKKPPILTKFRDYVDEGTPIERIGDKAFFSPQEFNEVDHHVIGTFDEFGQFQGNIGVYQKEPEPYVLNWDKADGTPTACGRFSLSFAYLQGAERDSLLSSEGYAKLKQKLDRHGGIYIYRDGVRVQPYGDSDYDFLDIERRRNLGASYYFYSYRRLFGVIELNGADNSRLTEKAGREGFRENKAYRDFRSILMNFFIQSAADFFREEGRYADQWQDTKMLLNTAANVRKKKSLQVGLKRNELRSELEAFFTKIEDNTPQRKLSEILRTTKTRIESVLGGEQSDGYKAASVVSIEKDALRAIDAERQSITISKPRGVGLPRALNNQWVGYLEQSERLNVEVFYRAEQEIESLISEVAESTKIPIDHISRLEFSIREKADLVIKGTRKLKVESEELASKVAVQIRSAAKDCFRSVNHAVDDAIAELANCQRVSTKDAEFSNIRRSIEARIEEVYIAETTKLIRLRDQLLTVYALQNSGSFDTAELAEALEEELDALQERRDADLELAQIGMALSTVTHEFEKTVGALRDGFRRLKAWAAENPALDKLYMDMRASFDHLDGYLTLFTPLDRRLYRKPVDITGKHIYDFLVNLFGERLQTNKIQLIATKSFIESSVQGFTSSFYPVFVNLVDNAIFWLQRINDRDREITLSNQQDGWVVSDNGPGIRLGDRVNIFSLNFSRRPGGRGMGLYISRQSMAKVGYELALVDSALGSSFIIKPVEESNAKDIN</sequence>
<feature type="coiled-coil region" evidence="1">
    <location>
        <begin position="732"/>
        <end position="759"/>
    </location>
</feature>
<feature type="region of interest" description="Disordered" evidence="2">
    <location>
        <begin position="66"/>
        <end position="85"/>
    </location>
</feature>
<feature type="compositionally biased region" description="Basic and acidic residues" evidence="2">
    <location>
        <begin position="71"/>
        <end position="85"/>
    </location>
</feature>
<dbReference type="InterPro" id="IPR036890">
    <property type="entry name" value="HATPase_C_sf"/>
</dbReference>
<proteinExistence type="predicted"/>
<evidence type="ECO:0000259" key="3">
    <source>
        <dbReference type="PROSITE" id="PS50109"/>
    </source>
</evidence>
<keyword evidence="1" id="KW-0175">Coiled coil</keyword>
<evidence type="ECO:0000256" key="1">
    <source>
        <dbReference type="SAM" id="Coils"/>
    </source>
</evidence>
<accession>A0ABS9IE84</accession>
<feature type="domain" description="Histidine kinase" evidence="3">
    <location>
        <begin position="768"/>
        <end position="968"/>
    </location>
</feature>
<dbReference type="Pfam" id="PF13589">
    <property type="entry name" value="HATPase_c_3"/>
    <property type="match status" value="1"/>
</dbReference>
<dbReference type="InterPro" id="IPR003594">
    <property type="entry name" value="HATPase_dom"/>
</dbReference>
<keyword evidence="4" id="KW-0547">Nucleotide-binding</keyword>
<comment type="caution">
    <text evidence="4">The sequence shown here is derived from an EMBL/GenBank/DDBJ whole genome shotgun (WGS) entry which is preliminary data.</text>
</comment>
<dbReference type="Gene3D" id="3.30.565.10">
    <property type="entry name" value="Histidine kinase-like ATPase, C-terminal domain"/>
    <property type="match status" value="2"/>
</dbReference>
<organism evidence="4 5">
    <name type="scientific">Pseudomonas petrae</name>
    <dbReference type="NCBI Taxonomy" id="2912190"/>
    <lineage>
        <taxon>Bacteria</taxon>
        <taxon>Pseudomonadati</taxon>
        <taxon>Pseudomonadota</taxon>
        <taxon>Gammaproteobacteria</taxon>
        <taxon>Pseudomonadales</taxon>
        <taxon>Pseudomonadaceae</taxon>
        <taxon>Pseudomonas</taxon>
    </lineage>
</organism>
<dbReference type="RefSeq" id="WP_237255021.1">
    <property type="nucleotide sequence ID" value="NZ_JAKJXH010000067.1"/>
</dbReference>